<accession>A0ABM3H4P9</accession>
<dbReference type="PANTHER" id="PTHR35046:SF9">
    <property type="entry name" value="RNA-DIRECTED DNA POLYMERASE"/>
    <property type="match status" value="1"/>
</dbReference>
<dbReference type="Pfam" id="PF17917">
    <property type="entry name" value="RT_RNaseH"/>
    <property type="match status" value="1"/>
</dbReference>
<dbReference type="PANTHER" id="PTHR35046">
    <property type="entry name" value="ZINC KNUCKLE (CCHC-TYPE) FAMILY PROTEIN"/>
    <property type="match status" value="1"/>
</dbReference>
<proteinExistence type="predicted"/>
<evidence type="ECO:0000256" key="6">
    <source>
        <dbReference type="ARBA" id="ARBA00022918"/>
    </source>
</evidence>
<feature type="domain" description="CCHC-type" evidence="9">
    <location>
        <begin position="296"/>
        <end position="312"/>
    </location>
</feature>
<feature type="domain" description="Reverse transcriptase" evidence="10">
    <location>
        <begin position="477"/>
        <end position="657"/>
    </location>
</feature>
<dbReference type="Pfam" id="PF24626">
    <property type="entry name" value="SH3_Tf2-1"/>
    <property type="match status" value="1"/>
</dbReference>
<keyword evidence="11" id="KW-1185">Reference proteome</keyword>
<protein>
    <submittedName>
        <fullName evidence="12">Uncharacterized protein LOC115733150</fullName>
    </submittedName>
</protein>
<evidence type="ECO:0000256" key="4">
    <source>
        <dbReference type="ARBA" id="ARBA00022759"/>
    </source>
</evidence>
<feature type="region of interest" description="Disordered" evidence="8">
    <location>
        <begin position="234"/>
        <end position="288"/>
    </location>
</feature>
<dbReference type="InterPro" id="IPR041373">
    <property type="entry name" value="RT_RNaseH"/>
</dbReference>
<dbReference type="Gene3D" id="4.10.60.10">
    <property type="entry name" value="Zinc finger, CCHC-type"/>
    <property type="match status" value="1"/>
</dbReference>
<feature type="compositionally biased region" description="Polar residues" evidence="8">
    <location>
        <begin position="236"/>
        <end position="246"/>
    </location>
</feature>
<evidence type="ECO:0000259" key="10">
    <source>
        <dbReference type="PROSITE" id="PS50878"/>
    </source>
</evidence>
<dbReference type="SMART" id="SM00343">
    <property type="entry name" value="ZnF_C2HC"/>
    <property type="match status" value="1"/>
</dbReference>
<feature type="compositionally biased region" description="Basic and acidic residues" evidence="8">
    <location>
        <begin position="265"/>
        <end position="275"/>
    </location>
</feature>
<keyword evidence="1" id="KW-0808">Transferase</keyword>
<dbReference type="CDD" id="cd09274">
    <property type="entry name" value="RNase_HI_RT_Ty3"/>
    <property type="match status" value="1"/>
</dbReference>
<dbReference type="Pfam" id="PF03732">
    <property type="entry name" value="Retrotrans_gag"/>
    <property type="match status" value="1"/>
</dbReference>
<dbReference type="RefSeq" id="XP_048131569.1">
    <property type="nucleotide sequence ID" value="XM_048275612.1"/>
</dbReference>
<keyword evidence="6" id="KW-0695">RNA-directed DNA polymerase</keyword>
<dbReference type="InterPro" id="IPR000477">
    <property type="entry name" value="RT_dom"/>
</dbReference>
<dbReference type="GeneID" id="115733150"/>
<dbReference type="Gene3D" id="3.10.20.370">
    <property type="match status" value="1"/>
</dbReference>
<keyword evidence="7" id="KW-0479">Metal-binding</keyword>
<sequence>MAGDQESVNRNEDGSKQRDEAILAGIQQLSLQLEALSNRVVRFGRRNRRRGFRNREDNELGNIKMKIPSFQGRNDPDAYLDWEKRMEMVFDCQRYSELKKVKIAAVEFTDYAIIWWDQLVTSGRRNGEVPVETWDEMKAVMRRRFIPSHYHRDLFHKLQNLTQGNRSVEEYHKDMEIAMIRANVVEDREATMSRFLSGLSRDIARVVELQHYVELEELVDKAIKVERQLKMDRNYKSNGGSSSNWKPNWKRDEKPNWKGNNSKAETSKEKEKDGRVGSNPTLGKTENPNTRTREIKCFKCLGRGHIANRCPNRRVMIMTGPGDVQSESDGEEEDVEMPSLEDCSDVEMPLKGELMVVRRSLSVQVKEEDCTMVEKLGLRTEKHPRPYRLQWLNDSGEVKVSKQVRVPFEIGRYKDEVMCDVVPMQAGHLLLGRPWQYDRNVHHDGYTNRYSLVMNRKTYTLVPMTPTEVYEDQLKLQREVERKRKENSEKQGKAMVEKSGDGSWRMCIDCRAINNITVKYRHPIPRLDDMLDELHGACIFTKIDPKSGYHQIRMKEGDEWKTAFKTKYGLYEWLVMPFGLTNAPSTFMRLMNHVLRAFIGRFVVVYFDDILIYSQSLDDHIEHVRAVFQVLRDEQLYANLKKCSFVTNKLVFLGFVVGADGIQVDEEKVKAIREWPTPKTVGEKNVGFMWGEEQERAFNLLKDKLTNAPLLSLPNFSATFEIECDASGTGIGAVLMQGGRPIAYFSEKLSGATLNYPTYDKEMYALVRALETWQHYLWPKEFVIHTDHETLKYLRGQQKLNKRHAKWMEFIETFPYVIKYKKVREAHSGALMGHSATKFTPFEVVYGFNPLTPLDLTPLPVDERVDLDGAKKAEFVKTLHEKTRLNIEHKSEQYAKQANKGRKKVVFEPGDWVRVHMRTERFPEQRRSKLLPRGDEPFMVLERVNDNAYKLDLSGEYGISATFNVSDLTLFDAGDDLRANPLHGGGNDVDIEPYRGGGARDPLSYPLGPITRARAKEFKQAVGVMVQDLWNRD</sequence>
<dbReference type="CDD" id="cd01647">
    <property type="entry name" value="RT_LTR"/>
    <property type="match status" value="1"/>
</dbReference>
<keyword evidence="3" id="KW-0540">Nuclease</keyword>
<reference evidence="12" key="1">
    <citation type="submission" date="2025-08" db="UniProtKB">
        <authorList>
            <consortium name="RefSeq"/>
        </authorList>
    </citation>
    <scope>IDENTIFICATION</scope>
    <source>
        <tissue evidence="12">Leaf</tissue>
    </source>
</reference>
<dbReference type="PROSITE" id="PS50158">
    <property type="entry name" value="ZF_CCHC"/>
    <property type="match status" value="1"/>
</dbReference>
<feature type="compositionally biased region" description="Polar residues" evidence="8">
    <location>
        <begin position="278"/>
        <end position="288"/>
    </location>
</feature>
<keyword evidence="5" id="KW-0378">Hydrolase</keyword>
<evidence type="ECO:0000256" key="8">
    <source>
        <dbReference type="SAM" id="MobiDB-lite"/>
    </source>
</evidence>
<dbReference type="InterPro" id="IPR043128">
    <property type="entry name" value="Rev_trsase/Diguanyl_cyclase"/>
</dbReference>
<name>A0ABM3H4P9_9MYRT</name>
<keyword evidence="7" id="KW-0863">Zinc-finger</keyword>
<evidence type="ECO:0000313" key="12">
    <source>
        <dbReference type="RefSeq" id="XP_048131569.1"/>
    </source>
</evidence>
<evidence type="ECO:0000259" key="9">
    <source>
        <dbReference type="PROSITE" id="PS50158"/>
    </source>
</evidence>
<organism evidence="11 12">
    <name type="scientific">Rhodamnia argentea</name>
    <dbReference type="NCBI Taxonomy" id="178133"/>
    <lineage>
        <taxon>Eukaryota</taxon>
        <taxon>Viridiplantae</taxon>
        <taxon>Streptophyta</taxon>
        <taxon>Embryophyta</taxon>
        <taxon>Tracheophyta</taxon>
        <taxon>Spermatophyta</taxon>
        <taxon>Magnoliopsida</taxon>
        <taxon>eudicotyledons</taxon>
        <taxon>Gunneridae</taxon>
        <taxon>Pentapetalae</taxon>
        <taxon>rosids</taxon>
        <taxon>malvids</taxon>
        <taxon>Myrtales</taxon>
        <taxon>Myrtaceae</taxon>
        <taxon>Myrtoideae</taxon>
        <taxon>Myrteae</taxon>
        <taxon>Australasian group</taxon>
        <taxon>Rhodamnia</taxon>
    </lineage>
</organism>
<keyword evidence="4" id="KW-0255">Endonuclease</keyword>
<dbReference type="InterPro" id="IPR043502">
    <property type="entry name" value="DNA/RNA_pol_sf"/>
</dbReference>
<gene>
    <name evidence="12" type="primary">LOC115733150</name>
</gene>
<dbReference type="SUPFAM" id="SSF56672">
    <property type="entry name" value="DNA/RNA polymerases"/>
    <property type="match status" value="1"/>
</dbReference>
<dbReference type="Proteomes" id="UP000827889">
    <property type="component" value="Chromosome 3"/>
</dbReference>
<dbReference type="Gene3D" id="3.30.70.270">
    <property type="match status" value="1"/>
</dbReference>
<evidence type="ECO:0000256" key="5">
    <source>
        <dbReference type="ARBA" id="ARBA00022801"/>
    </source>
</evidence>
<dbReference type="CDD" id="cd00303">
    <property type="entry name" value="retropepsin_like"/>
    <property type="match status" value="1"/>
</dbReference>
<feature type="non-terminal residue" evidence="12">
    <location>
        <position position="1033"/>
    </location>
</feature>
<evidence type="ECO:0000256" key="7">
    <source>
        <dbReference type="PROSITE-ProRule" id="PRU00047"/>
    </source>
</evidence>
<dbReference type="PROSITE" id="PS50878">
    <property type="entry name" value="RT_POL"/>
    <property type="match status" value="1"/>
</dbReference>
<evidence type="ECO:0000256" key="2">
    <source>
        <dbReference type="ARBA" id="ARBA00022695"/>
    </source>
</evidence>
<keyword evidence="7" id="KW-0862">Zinc</keyword>
<evidence type="ECO:0000256" key="3">
    <source>
        <dbReference type="ARBA" id="ARBA00022722"/>
    </source>
</evidence>
<dbReference type="InterPro" id="IPR036875">
    <property type="entry name" value="Znf_CCHC_sf"/>
</dbReference>
<evidence type="ECO:0000256" key="1">
    <source>
        <dbReference type="ARBA" id="ARBA00022679"/>
    </source>
</evidence>
<dbReference type="InterPro" id="IPR005162">
    <property type="entry name" value="Retrotrans_gag_dom"/>
</dbReference>
<evidence type="ECO:0000313" key="11">
    <source>
        <dbReference type="Proteomes" id="UP000827889"/>
    </source>
</evidence>
<dbReference type="Gene3D" id="3.10.10.10">
    <property type="entry name" value="HIV Type 1 Reverse Transcriptase, subunit A, domain 1"/>
    <property type="match status" value="1"/>
</dbReference>
<keyword evidence="2" id="KW-0548">Nucleotidyltransferase</keyword>
<dbReference type="InterPro" id="IPR056924">
    <property type="entry name" value="SH3_Tf2-1"/>
</dbReference>
<dbReference type="InterPro" id="IPR001878">
    <property type="entry name" value="Znf_CCHC"/>
</dbReference>
<dbReference type="SUPFAM" id="SSF57756">
    <property type="entry name" value="Retrovirus zinc finger-like domains"/>
    <property type="match status" value="1"/>
</dbReference>
<dbReference type="Pfam" id="PF00078">
    <property type="entry name" value="RVT_1"/>
    <property type="match status" value="1"/>
</dbReference>